<feature type="transmembrane region" description="Helical" evidence="4">
    <location>
        <begin position="66"/>
        <end position="84"/>
    </location>
</feature>
<evidence type="ECO:0000256" key="1">
    <source>
        <dbReference type="ARBA" id="ARBA00001946"/>
    </source>
</evidence>
<dbReference type="Gene3D" id="3.30.70.270">
    <property type="match status" value="1"/>
</dbReference>
<keyword evidence="4" id="KW-0472">Membrane</keyword>
<dbReference type="SUPFAM" id="SSF55073">
    <property type="entry name" value="Nucleotide cyclase"/>
    <property type="match status" value="1"/>
</dbReference>
<feature type="transmembrane region" description="Helical" evidence="4">
    <location>
        <begin position="38"/>
        <end position="60"/>
    </location>
</feature>
<dbReference type="PANTHER" id="PTHR45138:SF9">
    <property type="entry name" value="DIGUANYLATE CYCLASE DGCM-RELATED"/>
    <property type="match status" value="1"/>
</dbReference>
<dbReference type="GO" id="GO:0052621">
    <property type="term" value="F:diguanylate cyclase activity"/>
    <property type="evidence" value="ECO:0007669"/>
    <property type="project" value="UniProtKB-EC"/>
</dbReference>
<dbReference type="InterPro" id="IPR043128">
    <property type="entry name" value="Rev_trsase/Diguanyl_cyclase"/>
</dbReference>
<dbReference type="STRING" id="1656094.BFC18_04525"/>
<comment type="caution">
    <text evidence="6">The sequence shown here is derived from an EMBL/GenBank/DDBJ whole genome shotgun (WGS) entry which is preliminary data.</text>
</comment>
<comment type="cofactor">
    <cofactor evidence="1">
        <name>Mg(2+)</name>
        <dbReference type="ChEBI" id="CHEBI:18420"/>
    </cofactor>
</comment>
<dbReference type="OrthoDB" id="9808408at2"/>
<feature type="transmembrane region" description="Helical" evidence="4">
    <location>
        <begin position="150"/>
        <end position="171"/>
    </location>
</feature>
<protein>
    <recommendedName>
        <fullName evidence="2">diguanylate cyclase</fullName>
        <ecNumber evidence="2">2.7.7.65</ecNumber>
    </recommendedName>
</protein>
<dbReference type="GO" id="GO:1902201">
    <property type="term" value="P:negative regulation of bacterial-type flagellum-dependent cell motility"/>
    <property type="evidence" value="ECO:0007669"/>
    <property type="project" value="TreeGrafter"/>
</dbReference>
<evidence type="ECO:0000256" key="3">
    <source>
        <dbReference type="ARBA" id="ARBA00034247"/>
    </source>
</evidence>
<dbReference type="Pfam" id="PF00990">
    <property type="entry name" value="GGDEF"/>
    <property type="match status" value="1"/>
</dbReference>
<name>A0A1E7ZET9_9ALTE</name>
<dbReference type="GO" id="GO:0043709">
    <property type="term" value="P:cell adhesion involved in single-species biofilm formation"/>
    <property type="evidence" value="ECO:0007669"/>
    <property type="project" value="TreeGrafter"/>
</dbReference>
<gene>
    <name evidence="6" type="ORF">BFC18_04525</name>
</gene>
<dbReference type="Proteomes" id="UP000175691">
    <property type="component" value="Unassembled WGS sequence"/>
</dbReference>
<sequence length="392" mass="44179">MDLLTLTISTVMFSAMTAAALVSLYITNKTNKAMCDWAIAGVLFFSCNLSILVSTFFTLPWLLSPVLSNVMYIAAHGFIFSGIVRHTRNENAYLTIASICAMVFLIQFAPHVSESVTFRLLTILPMMMALNGLSLFHLWRFRNSSLGKGYWAAGCALSLFIVYTLVHMGMVLSYPEKLEYLGDDIVQTTNLLATTLYDAGITLGVIFIHAWHRETTLRNLSRTDALSGWYNRHALNEFATREFARCQRDKTTFAFVTFDIDYFKKVNDTYGHLIGDHALKHIASVAKDATREYDYHFRHGGEEFVLMFSGLQINDIEVVAERVRRAIHAAPFVTPTDTIPLSVSLGIAAMEPDDLNWHVVLERADNAMYRAKKGGRNKAERFNQQKLSLVKA</sequence>
<feature type="transmembrane region" description="Helical" evidence="4">
    <location>
        <begin position="116"/>
        <end position="138"/>
    </location>
</feature>
<evidence type="ECO:0000313" key="6">
    <source>
        <dbReference type="EMBL" id="OFC71974.1"/>
    </source>
</evidence>
<dbReference type="InterPro" id="IPR029787">
    <property type="entry name" value="Nucleotide_cyclase"/>
</dbReference>
<dbReference type="EMBL" id="MDHN01000008">
    <property type="protein sequence ID" value="OFC71974.1"/>
    <property type="molecule type" value="Genomic_DNA"/>
</dbReference>
<dbReference type="RefSeq" id="WP_083272894.1">
    <property type="nucleotide sequence ID" value="NZ_MDHN01000008.1"/>
</dbReference>
<comment type="catalytic activity">
    <reaction evidence="3">
        <text>2 GTP = 3',3'-c-di-GMP + 2 diphosphate</text>
        <dbReference type="Rhea" id="RHEA:24898"/>
        <dbReference type="ChEBI" id="CHEBI:33019"/>
        <dbReference type="ChEBI" id="CHEBI:37565"/>
        <dbReference type="ChEBI" id="CHEBI:58805"/>
        <dbReference type="EC" id="2.7.7.65"/>
    </reaction>
</comment>
<feature type="transmembrane region" description="Helical" evidence="4">
    <location>
        <begin position="91"/>
        <end position="110"/>
    </location>
</feature>
<feature type="domain" description="GGDEF" evidence="5">
    <location>
        <begin position="251"/>
        <end position="384"/>
    </location>
</feature>
<dbReference type="AlphaFoldDB" id="A0A1E7ZET9"/>
<dbReference type="EC" id="2.7.7.65" evidence="2"/>
<accession>A0A1E7ZET9</accession>
<reference evidence="6 7" key="1">
    <citation type="submission" date="2016-08" db="EMBL/GenBank/DDBJ databases">
        <authorList>
            <person name="Seilhamer J.J."/>
        </authorList>
    </citation>
    <scope>NUCLEOTIDE SEQUENCE [LARGE SCALE GENOMIC DNA]</scope>
    <source>
        <strain evidence="6 7">KCTC 42603</strain>
    </source>
</reference>
<dbReference type="InterPro" id="IPR000160">
    <property type="entry name" value="GGDEF_dom"/>
</dbReference>
<evidence type="ECO:0000259" key="5">
    <source>
        <dbReference type="PROSITE" id="PS50887"/>
    </source>
</evidence>
<dbReference type="CDD" id="cd01949">
    <property type="entry name" value="GGDEF"/>
    <property type="match status" value="1"/>
</dbReference>
<keyword evidence="7" id="KW-1185">Reference proteome</keyword>
<evidence type="ECO:0000313" key="7">
    <source>
        <dbReference type="Proteomes" id="UP000175691"/>
    </source>
</evidence>
<dbReference type="SMART" id="SM00267">
    <property type="entry name" value="GGDEF"/>
    <property type="match status" value="1"/>
</dbReference>
<dbReference type="GO" id="GO:0005886">
    <property type="term" value="C:plasma membrane"/>
    <property type="evidence" value="ECO:0007669"/>
    <property type="project" value="TreeGrafter"/>
</dbReference>
<keyword evidence="4" id="KW-0812">Transmembrane</keyword>
<evidence type="ECO:0000256" key="4">
    <source>
        <dbReference type="SAM" id="Phobius"/>
    </source>
</evidence>
<dbReference type="NCBIfam" id="TIGR00254">
    <property type="entry name" value="GGDEF"/>
    <property type="match status" value="1"/>
</dbReference>
<dbReference type="PROSITE" id="PS50887">
    <property type="entry name" value="GGDEF"/>
    <property type="match status" value="1"/>
</dbReference>
<dbReference type="FunFam" id="3.30.70.270:FF:000001">
    <property type="entry name" value="Diguanylate cyclase domain protein"/>
    <property type="match status" value="1"/>
</dbReference>
<proteinExistence type="predicted"/>
<dbReference type="PANTHER" id="PTHR45138">
    <property type="entry name" value="REGULATORY COMPONENTS OF SENSORY TRANSDUCTION SYSTEM"/>
    <property type="match status" value="1"/>
</dbReference>
<feature type="transmembrane region" description="Helical" evidence="4">
    <location>
        <begin position="6"/>
        <end position="26"/>
    </location>
</feature>
<dbReference type="InterPro" id="IPR050469">
    <property type="entry name" value="Diguanylate_Cyclase"/>
</dbReference>
<feature type="transmembrane region" description="Helical" evidence="4">
    <location>
        <begin position="191"/>
        <end position="212"/>
    </location>
</feature>
<keyword evidence="4" id="KW-1133">Transmembrane helix</keyword>
<evidence type="ECO:0000256" key="2">
    <source>
        <dbReference type="ARBA" id="ARBA00012528"/>
    </source>
</evidence>
<organism evidence="6 7">
    <name type="scientific">Alteromonas confluentis</name>
    <dbReference type="NCBI Taxonomy" id="1656094"/>
    <lineage>
        <taxon>Bacteria</taxon>
        <taxon>Pseudomonadati</taxon>
        <taxon>Pseudomonadota</taxon>
        <taxon>Gammaproteobacteria</taxon>
        <taxon>Alteromonadales</taxon>
        <taxon>Alteromonadaceae</taxon>
        <taxon>Alteromonas/Salinimonas group</taxon>
        <taxon>Alteromonas</taxon>
    </lineage>
</organism>